<dbReference type="AlphaFoldDB" id="N1NVB3"/>
<feature type="compositionally biased region" description="Basic and acidic residues" evidence="1">
    <location>
        <begin position="9"/>
        <end position="23"/>
    </location>
</feature>
<name>N1NVB3_CAEEL</name>
<dbReference type="AGR" id="WB:WBGene00235133"/>
<evidence type="ECO:0000256" key="1">
    <source>
        <dbReference type="SAM" id="MobiDB-lite"/>
    </source>
</evidence>
<dbReference type="RefSeq" id="NP_001294681.1">
    <property type="nucleotide sequence ID" value="NM_001307752.1"/>
</dbReference>
<evidence type="ECO:0000313" key="2">
    <source>
        <dbReference type="EMBL" id="CCW45964.1"/>
    </source>
</evidence>
<reference evidence="2 3" key="1">
    <citation type="journal article" date="1998" name="Science">
        <title>Genome sequence of the nematode C. elegans: a platform for investigating biology.</title>
        <authorList>
            <consortium name="The C. elegans sequencing consortium"/>
            <person name="Sulson J.E."/>
            <person name="Waterston R."/>
        </authorList>
    </citation>
    <scope>NUCLEOTIDE SEQUENCE [LARGE SCALE GENOMIC DNA]</scope>
    <source>
        <strain evidence="2 3">Bristol N2</strain>
    </source>
</reference>
<proteinExistence type="predicted"/>
<evidence type="ECO:0000313" key="3">
    <source>
        <dbReference type="Proteomes" id="UP000001940"/>
    </source>
</evidence>
<sequence length="72" mass="8628">MDSEDDYEYGGRPESTRRQEPRRQRSRYVPPVWTQDPNNPNIWTTPSCQIFPPERAFETSSEDDSDDDFEWN</sequence>
<dbReference type="Proteomes" id="UP000001940">
    <property type="component" value="Chromosome V"/>
</dbReference>
<accession>N1NVB3</accession>
<evidence type="ECO:0000313" key="4">
    <source>
        <dbReference type="WormBase" id="T26H5.14"/>
    </source>
</evidence>
<feature type="compositionally biased region" description="Polar residues" evidence="1">
    <location>
        <begin position="35"/>
        <end position="48"/>
    </location>
</feature>
<gene>
    <name evidence="2" type="ORF">CELE_T26H5.14</name>
    <name evidence="2 4" type="ORF">T26H5.14</name>
</gene>
<protein>
    <submittedName>
        <fullName evidence="2">Intraflagellar transport protein 43 homolog</fullName>
    </submittedName>
</protein>
<dbReference type="Bgee" id="WBGene00235133">
    <property type="expression patterns" value="Expressed in larva and 2 other cell types or tissues"/>
</dbReference>
<dbReference type="WormBase" id="T26H5.14">
    <property type="protein sequence ID" value="CE48347"/>
    <property type="gene ID" value="WBGene00235133"/>
</dbReference>
<dbReference type="PaxDb" id="6239-T26H5.14"/>
<dbReference type="KEGG" id="cel:CELE_T26H5.14"/>
<dbReference type="HOGENOM" id="CLU_2724515_0_0_1"/>
<keyword evidence="3" id="KW-1185">Reference proteome</keyword>
<feature type="region of interest" description="Disordered" evidence="1">
    <location>
        <begin position="1"/>
        <end position="48"/>
    </location>
</feature>
<organism evidence="2 3">
    <name type="scientific">Caenorhabditis elegans</name>
    <dbReference type="NCBI Taxonomy" id="6239"/>
    <lineage>
        <taxon>Eukaryota</taxon>
        <taxon>Metazoa</taxon>
        <taxon>Ecdysozoa</taxon>
        <taxon>Nematoda</taxon>
        <taxon>Chromadorea</taxon>
        <taxon>Rhabditida</taxon>
        <taxon>Rhabditina</taxon>
        <taxon>Rhabditomorpha</taxon>
        <taxon>Rhabditoidea</taxon>
        <taxon>Rhabditidae</taxon>
        <taxon>Peloderinae</taxon>
        <taxon>Caenorhabditis</taxon>
    </lineage>
</organism>
<dbReference type="CTD" id="24104950"/>
<dbReference type="EMBL" id="BX284605">
    <property type="protein sequence ID" value="CCW45964.1"/>
    <property type="molecule type" value="Genomic_DNA"/>
</dbReference>
<dbReference type="GeneID" id="24104950"/>
<dbReference type="InParanoid" id="N1NVB3"/>